<evidence type="ECO:0000313" key="1">
    <source>
        <dbReference type="EMBL" id="CAD7055865.1"/>
    </source>
</evidence>
<organism evidence="1 2">
    <name type="scientific">Pseudorhizobium halotolerans</name>
    <dbReference type="NCBI Taxonomy" id="1233081"/>
    <lineage>
        <taxon>Bacteria</taxon>
        <taxon>Pseudomonadati</taxon>
        <taxon>Pseudomonadota</taxon>
        <taxon>Alphaproteobacteria</taxon>
        <taxon>Hyphomicrobiales</taxon>
        <taxon>Rhizobiaceae</taxon>
        <taxon>Rhizobium/Agrobacterium group</taxon>
        <taxon>Pseudorhizobium</taxon>
    </lineage>
</organism>
<comment type="caution">
    <text evidence="1">The sequence shown here is derived from an EMBL/GenBank/DDBJ whole genome shotgun (WGS) entry which is preliminary data.</text>
</comment>
<dbReference type="InterPro" id="IPR007709">
    <property type="entry name" value="N-FG_amidohydro"/>
</dbReference>
<dbReference type="EMBL" id="CABFWE030000016">
    <property type="protein sequence ID" value="CAD7055865.1"/>
    <property type="molecule type" value="Genomic_DNA"/>
</dbReference>
<protein>
    <submittedName>
        <fullName evidence="1">N-formylglutamate amidohydrolase</fullName>
    </submittedName>
</protein>
<dbReference type="SUPFAM" id="SSF53187">
    <property type="entry name" value="Zn-dependent exopeptidases"/>
    <property type="match status" value="1"/>
</dbReference>
<dbReference type="Pfam" id="PF05013">
    <property type="entry name" value="FGase"/>
    <property type="match status" value="1"/>
</dbReference>
<dbReference type="Proteomes" id="UP000601041">
    <property type="component" value="Unassembled WGS sequence"/>
</dbReference>
<sequence>MISTRLPMEPHGYSRSTFFALRRWKVNATLIDYSGPDSSFGEPMLAPWLPACDQPEPTSSTMPGPATAMPDFAPFEIIEGDYDAAMVLLADHAMNRLPPEYGSLGLPDSAFRRHIAFDIGIEGLTRQLAAKLGVPAVLGCFSRLLIDPNRGEDDPTLIMKISDGAIIPGNYPITDEEWSRRLDTYHRPYHRAVERTIAKAGAGGRAPLVLSLHSFTPAWKGVPRPWHAAVLWDSDDRAVRPLLEMLHREEGLVIGDNQPYDGALRGDTMYRHCMTSGTPHALLEVRQDLIGDEAGIDEWAGRLAPIFAALNDDPALHEYRVFASRTGPSGS</sequence>
<gene>
    <name evidence="1" type="ORF">RHAB21_00810</name>
</gene>
<evidence type="ECO:0000313" key="2">
    <source>
        <dbReference type="Proteomes" id="UP000601041"/>
    </source>
</evidence>
<name>A0ABM8PZA4_9HYPH</name>
<reference evidence="1 2" key="1">
    <citation type="submission" date="2020-11" db="EMBL/GenBank/DDBJ databases">
        <authorList>
            <person name="Lassalle F."/>
        </authorList>
    </citation>
    <scope>NUCLEOTIDE SEQUENCE [LARGE SCALE GENOMIC DNA]</scope>
    <source>
        <strain evidence="1 2">AB21</strain>
    </source>
</reference>
<keyword evidence="2" id="KW-1185">Reference proteome</keyword>
<accession>A0ABM8PZA4</accession>
<dbReference type="Gene3D" id="3.40.630.40">
    <property type="entry name" value="Zn-dependent exopeptidases"/>
    <property type="match status" value="1"/>
</dbReference>
<proteinExistence type="predicted"/>